<comment type="caution">
    <text evidence="2">The sequence shown here is derived from an EMBL/GenBank/DDBJ whole genome shotgun (WGS) entry which is preliminary data.</text>
</comment>
<dbReference type="GO" id="GO:0004519">
    <property type="term" value="F:endonuclease activity"/>
    <property type="evidence" value="ECO:0007669"/>
    <property type="project" value="UniProtKB-KW"/>
</dbReference>
<evidence type="ECO:0000313" key="3">
    <source>
        <dbReference type="EMBL" id="SFT58099.1"/>
    </source>
</evidence>
<protein>
    <submittedName>
        <fullName evidence="2">Endonuclease/Exonuclease/phosphatase family protein</fullName>
    </submittedName>
</protein>
<evidence type="ECO:0000313" key="5">
    <source>
        <dbReference type="Proteomes" id="UP000199173"/>
    </source>
</evidence>
<keyword evidence="4" id="KW-1185">Reference proteome</keyword>
<dbReference type="RefSeq" id="WP_050998954.1">
    <property type="nucleotide sequence ID" value="NZ_CABVLS010000011.1"/>
</dbReference>
<dbReference type="Pfam" id="PF03372">
    <property type="entry name" value="Exo_endo_phos"/>
    <property type="match status" value="1"/>
</dbReference>
<keyword evidence="2" id="KW-0255">Endonuclease</keyword>
<keyword evidence="2" id="KW-0540">Nuclease</keyword>
<dbReference type="EMBL" id="FOYJ01000002">
    <property type="protein sequence ID" value="SFR03534.1"/>
    <property type="molecule type" value="Genomic_DNA"/>
</dbReference>
<evidence type="ECO:0000313" key="4">
    <source>
        <dbReference type="Proteomes" id="UP000198760"/>
    </source>
</evidence>
<gene>
    <name evidence="3" type="ORF">SAMN03159428_01185</name>
    <name evidence="2" type="ORF">SAMN03159514_01159</name>
</gene>
<dbReference type="InterPro" id="IPR036691">
    <property type="entry name" value="Endo/exonu/phosph_ase_sf"/>
</dbReference>
<accession>A0AAX2ENU6</accession>
<feature type="domain" description="Endonuclease/exonuclease/phosphatase" evidence="1">
    <location>
        <begin position="55"/>
        <end position="265"/>
    </location>
</feature>
<dbReference type="InterPro" id="IPR005135">
    <property type="entry name" value="Endo/exonuclease/phosphatase"/>
</dbReference>
<name>A0AAX2ENU6_9ENTR</name>
<keyword evidence="2" id="KW-0378">Hydrolase</keyword>
<dbReference type="Proteomes" id="UP000199173">
    <property type="component" value="Unassembled WGS sequence"/>
</dbReference>
<evidence type="ECO:0000313" key="2">
    <source>
        <dbReference type="EMBL" id="SFR03534.1"/>
    </source>
</evidence>
<dbReference type="Proteomes" id="UP000198760">
    <property type="component" value="Unassembled WGS sequence"/>
</dbReference>
<dbReference type="AlphaFoldDB" id="A0AAX2ENU6"/>
<organism evidence="2 5">
    <name type="scientific">Kosakonia radicincitans</name>
    <dbReference type="NCBI Taxonomy" id="283686"/>
    <lineage>
        <taxon>Bacteria</taxon>
        <taxon>Pseudomonadati</taxon>
        <taxon>Pseudomonadota</taxon>
        <taxon>Gammaproteobacteria</taxon>
        <taxon>Enterobacterales</taxon>
        <taxon>Enterobacteriaceae</taxon>
        <taxon>Kosakonia</taxon>
    </lineage>
</organism>
<reference evidence="4 5" key="1">
    <citation type="submission" date="2016-10" db="EMBL/GenBank/DDBJ databases">
        <authorList>
            <person name="Varghese N."/>
            <person name="Submissions S."/>
        </authorList>
    </citation>
    <scope>NUCLEOTIDE SEQUENCE [LARGE SCALE GENOMIC DNA]</scope>
    <source>
        <strain evidence="3 4">NFIX06</strain>
        <strain evidence="2 5">NFIX08</strain>
    </source>
</reference>
<evidence type="ECO:0000259" key="1">
    <source>
        <dbReference type="Pfam" id="PF03372"/>
    </source>
</evidence>
<dbReference type="Gene3D" id="3.60.10.10">
    <property type="entry name" value="Endonuclease/exonuclease/phosphatase"/>
    <property type="match status" value="1"/>
</dbReference>
<proteinExistence type="predicted"/>
<sequence>MNSTKNYFTTLPVSFLLLLVCTEGYAAVKFTIRSQNFLHLGWGTSAVNKNKCLALDEMMQANDVIIIQELMQHADPCPAETTKNKFQFIVNSTGLGSSSYKEYYGFYIKPPKVSFTNDRYQAGGTFERPPYAIGLKVTVSATSKYIWVGNIHSIFGKRVQQRYDEAAEVKDFYQYMINVRITGAPKAKNYPFIIGGDWNIPLKNKAGKYTKGFEWLPTNNAEGAPNVPTSLSAKGKRASAYDHFIYADSLTVNNVQILTSASFASDLSWRQNVTDHLGISAEVTIP</sequence>
<dbReference type="EMBL" id="FPAV01000002">
    <property type="protein sequence ID" value="SFT58099.1"/>
    <property type="molecule type" value="Genomic_DNA"/>
</dbReference>
<dbReference type="SUPFAM" id="SSF56219">
    <property type="entry name" value="DNase I-like"/>
    <property type="match status" value="1"/>
</dbReference>